<dbReference type="PROSITE" id="PS50297">
    <property type="entry name" value="ANK_REP_REGION"/>
    <property type="match status" value="1"/>
</dbReference>
<dbReference type="SUPFAM" id="SSF48403">
    <property type="entry name" value="Ankyrin repeat"/>
    <property type="match status" value="1"/>
</dbReference>
<organism evidence="3">
    <name type="scientific">Alexandrium monilatum</name>
    <dbReference type="NCBI Taxonomy" id="311494"/>
    <lineage>
        <taxon>Eukaryota</taxon>
        <taxon>Sar</taxon>
        <taxon>Alveolata</taxon>
        <taxon>Dinophyceae</taxon>
        <taxon>Gonyaulacales</taxon>
        <taxon>Pyrocystaceae</taxon>
        <taxon>Alexandrium</taxon>
    </lineage>
</organism>
<dbReference type="SUPFAM" id="SSF51197">
    <property type="entry name" value="Clavaminate synthase-like"/>
    <property type="match status" value="1"/>
</dbReference>
<dbReference type="PROSITE" id="PS50088">
    <property type="entry name" value="ANK_REPEAT"/>
    <property type="match status" value="1"/>
</dbReference>
<dbReference type="InterPro" id="IPR050910">
    <property type="entry name" value="JMJD6_ArgDemeth/LysHydrox"/>
</dbReference>
<dbReference type="Pfam" id="PF12796">
    <property type="entry name" value="Ank_2"/>
    <property type="match status" value="1"/>
</dbReference>
<feature type="repeat" description="ANK" evidence="1">
    <location>
        <begin position="181"/>
        <end position="213"/>
    </location>
</feature>
<dbReference type="PANTHER" id="PTHR12480">
    <property type="entry name" value="ARGININE DEMETHYLASE AND LYSYL-HYDROXYLASE JMJD"/>
    <property type="match status" value="1"/>
</dbReference>
<dbReference type="InterPro" id="IPR036770">
    <property type="entry name" value="Ankyrin_rpt-contain_sf"/>
</dbReference>
<gene>
    <name evidence="3" type="ORF">AMON00008_LOCUS54813</name>
</gene>
<proteinExistence type="predicted"/>
<sequence length="554" mass="56740">MARAAAEAAEALGLTLAGRLGPQPLRRALLRQVAAAGDLRAVQSLSPRAADLGGGEEEAPVLVEALRHRPLHKLNTLLRQVAGGTGPDPLNVEPLRRGAASAWVREAERGTLKGRTFAQGEALVRLRREPSLVGRELAGALALDPAEVVPRFHAWQVELARAVGVGGAVAAGTAAAAADTRGRAPLHYAAAAGNCSLLRQLLASGAAAAAQDDFGRTASHIAALYSQPDAFELLQAEQPQELNDLQGLTPSGIRQAQAAGRLPSAVAEAAATAAEAQAAAATPPPAADGWLPAAPAEAARRLGLPEPGGGGSGASPGVAVARVRRWGGRARALLAEAVLLQTPLLLRGAGAEFPASRSWTRDGLLQRFGAVPLRSTAWWPWAGQGREGSAEEGAPTIRTFVERAMPPADARGPLPAAAYAFETPTGAAGEVLAADVPLFPPNAGARGGLHVRPPQLALGPAGTGAPAHAHGPALNVLVFGAKRWLLVPPSQAVWSTSPLLLDADAAAGSVSGIEVEQLPGDVLFVPEFWGHSTVLLADSAAAAFEFWPSSSLWS</sequence>
<dbReference type="InterPro" id="IPR002110">
    <property type="entry name" value="Ankyrin_rpt"/>
</dbReference>
<dbReference type="GO" id="GO:0005737">
    <property type="term" value="C:cytoplasm"/>
    <property type="evidence" value="ECO:0007669"/>
    <property type="project" value="TreeGrafter"/>
</dbReference>
<dbReference type="PANTHER" id="PTHR12480:SF35">
    <property type="entry name" value="TRANSCRIPTION FACTOR JUMONJI, JMJC DOMAIN-CONTAINING PROTEIN"/>
    <property type="match status" value="1"/>
</dbReference>
<dbReference type="SMART" id="SM00248">
    <property type="entry name" value="ANK"/>
    <property type="match status" value="2"/>
</dbReference>
<keyword evidence="1" id="KW-0040">ANK repeat</keyword>
<feature type="domain" description="JmjC" evidence="2">
    <location>
        <begin position="412"/>
        <end position="554"/>
    </location>
</feature>
<dbReference type="Gene3D" id="2.60.120.650">
    <property type="entry name" value="Cupin"/>
    <property type="match status" value="1"/>
</dbReference>
<reference evidence="3" key="1">
    <citation type="submission" date="2021-01" db="EMBL/GenBank/DDBJ databases">
        <authorList>
            <person name="Corre E."/>
            <person name="Pelletier E."/>
            <person name="Niang G."/>
            <person name="Scheremetjew M."/>
            <person name="Finn R."/>
            <person name="Kale V."/>
            <person name="Holt S."/>
            <person name="Cochrane G."/>
            <person name="Meng A."/>
            <person name="Brown T."/>
            <person name="Cohen L."/>
        </authorList>
    </citation>
    <scope>NUCLEOTIDE SEQUENCE</scope>
    <source>
        <strain evidence="3">CCMP3105</strain>
    </source>
</reference>
<name>A0A7S4VM28_9DINO</name>
<evidence type="ECO:0000313" key="3">
    <source>
        <dbReference type="EMBL" id="CAE4653498.1"/>
    </source>
</evidence>
<dbReference type="AlphaFoldDB" id="A0A7S4VM28"/>
<dbReference type="PROSITE" id="PS51184">
    <property type="entry name" value="JMJC"/>
    <property type="match status" value="1"/>
</dbReference>
<protein>
    <recommendedName>
        <fullName evidence="2">JmjC domain-containing protein</fullName>
    </recommendedName>
</protein>
<evidence type="ECO:0000259" key="2">
    <source>
        <dbReference type="PROSITE" id="PS51184"/>
    </source>
</evidence>
<evidence type="ECO:0000256" key="1">
    <source>
        <dbReference type="PROSITE-ProRule" id="PRU00023"/>
    </source>
</evidence>
<dbReference type="Gene3D" id="1.25.40.20">
    <property type="entry name" value="Ankyrin repeat-containing domain"/>
    <property type="match status" value="1"/>
</dbReference>
<dbReference type="EMBL" id="HBNR01077061">
    <property type="protein sequence ID" value="CAE4653498.1"/>
    <property type="molecule type" value="Transcribed_RNA"/>
</dbReference>
<dbReference type="InterPro" id="IPR003347">
    <property type="entry name" value="JmjC_dom"/>
</dbReference>
<accession>A0A7S4VM28</accession>